<proteinExistence type="predicted"/>
<gene>
    <name evidence="2" type="ORF">PSA21_298</name>
</gene>
<organism evidence="2 3">
    <name type="scientific">Pseudomonas phage Psa21</name>
    <dbReference type="NCBI Taxonomy" id="2530023"/>
    <lineage>
        <taxon>Viruses</taxon>
        <taxon>Duplodnaviria</taxon>
        <taxon>Heunggongvirae</taxon>
        <taxon>Uroviricota</taxon>
        <taxon>Caudoviricetes</taxon>
        <taxon>Chimalliviridae</taxon>
        <taxon>Tepukevirus</taxon>
        <taxon>Tepukevirus Psa21</taxon>
    </lineage>
</organism>
<feature type="transmembrane region" description="Helical" evidence="1">
    <location>
        <begin position="36"/>
        <end position="56"/>
    </location>
</feature>
<reference evidence="2 3" key="1">
    <citation type="submission" date="2019-02" db="EMBL/GenBank/DDBJ databases">
        <authorList>
            <person name="Frampton R.A."/>
            <person name="Wojtus J.K."/>
            <person name="Fineran P.C."/>
            <person name="Hendrickson H.L."/>
        </authorList>
    </citation>
    <scope>NUCLEOTIDE SEQUENCE [LARGE SCALE GENOMIC DNA]</scope>
</reference>
<accession>A0A481W620</accession>
<name>A0A481W620_9CAUD</name>
<keyword evidence="1" id="KW-0472">Membrane</keyword>
<evidence type="ECO:0000313" key="2">
    <source>
        <dbReference type="EMBL" id="QBJ02824.1"/>
    </source>
</evidence>
<keyword evidence="3" id="KW-1185">Reference proteome</keyword>
<sequence length="57" mass="6076">MLIDNPPVNWLHAVGTLLLALSYLLCHGTFGKNKALVNLGILVFMLGVASITAAELK</sequence>
<keyword evidence="1" id="KW-1133">Transmembrane helix</keyword>
<evidence type="ECO:0000313" key="3">
    <source>
        <dbReference type="Proteomes" id="UP000294134"/>
    </source>
</evidence>
<keyword evidence="1" id="KW-0812">Transmembrane</keyword>
<dbReference type="EMBL" id="MK552327">
    <property type="protein sequence ID" value="QBJ02824.1"/>
    <property type="molecule type" value="Genomic_DNA"/>
</dbReference>
<dbReference type="Proteomes" id="UP000294134">
    <property type="component" value="Segment"/>
</dbReference>
<protein>
    <submittedName>
        <fullName evidence="2">Uncharacterized protein</fullName>
    </submittedName>
</protein>
<evidence type="ECO:0000256" key="1">
    <source>
        <dbReference type="SAM" id="Phobius"/>
    </source>
</evidence>